<organism evidence="2">
    <name type="scientific">uncultured Chloroflexota bacterium</name>
    <dbReference type="NCBI Taxonomy" id="166587"/>
    <lineage>
        <taxon>Bacteria</taxon>
        <taxon>Bacillati</taxon>
        <taxon>Chloroflexota</taxon>
        <taxon>environmental samples</taxon>
    </lineage>
</organism>
<reference evidence="2" key="1">
    <citation type="submission" date="2020-02" db="EMBL/GenBank/DDBJ databases">
        <authorList>
            <person name="Meier V. D."/>
        </authorList>
    </citation>
    <scope>NUCLEOTIDE SEQUENCE</scope>
    <source>
        <strain evidence="2">AVDCRST_MAG77</strain>
    </source>
</reference>
<proteinExistence type="predicted"/>
<dbReference type="EMBL" id="CADCTC010000011">
    <property type="protein sequence ID" value="CAA9214960.1"/>
    <property type="molecule type" value="Genomic_DNA"/>
</dbReference>
<evidence type="ECO:0000313" key="2">
    <source>
        <dbReference type="EMBL" id="CAA9214960.1"/>
    </source>
</evidence>
<name>A0A6J4H948_9CHLR</name>
<gene>
    <name evidence="2" type="ORF">AVDCRST_MAG77-124</name>
</gene>
<sequence>MTFEYVRRLRALPASVALAVTVALVPVFSAAPVWAAPDTGAVAEAPAVPALAVSEGELLQVAGDDKIHLVQEGRRRWIADTTSLRTLSPDFARLRKVSFEELDSVPAGKPYRQLPLIRDAVSGRVYLLTRETGQRMPRKHWINDLDSFTRLGFEWNDVAAVAPAPPDRFPDAPALTYRPVVKTTQAWDREGEALSVVPAWRLQAEDERLYLALALSNTYNQEWREQVAPKLAAQGTWIEWGDLPEGVGGKYATGLNRVTLNRMLQPETTGVIATVLSHEVLHAVSEHGTGAVCIAEEVEAFGVGARTWSGLPAKWKSTTAWGRSLDQLVRVWRAGTLERYVANEPAYQEQCNR</sequence>
<protein>
    <submittedName>
        <fullName evidence="2">Uncharacterized protein</fullName>
    </submittedName>
</protein>
<evidence type="ECO:0000256" key="1">
    <source>
        <dbReference type="SAM" id="SignalP"/>
    </source>
</evidence>
<feature type="signal peptide" evidence="1">
    <location>
        <begin position="1"/>
        <end position="35"/>
    </location>
</feature>
<feature type="chain" id="PRO_5026675379" evidence="1">
    <location>
        <begin position="36"/>
        <end position="353"/>
    </location>
</feature>
<keyword evidence="1" id="KW-0732">Signal</keyword>
<accession>A0A6J4H948</accession>
<dbReference type="AlphaFoldDB" id="A0A6J4H948"/>